<dbReference type="RefSeq" id="WP_103319141.1">
    <property type="nucleotide sequence ID" value="NZ_PPTF01000029.1"/>
</dbReference>
<feature type="transmembrane region" description="Helical" evidence="6">
    <location>
        <begin position="180"/>
        <end position="198"/>
    </location>
</feature>
<comment type="caution">
    <text evidence="8">The sequence shown here is derived from an EMBL/GenBank/DDBJ whole genome shotgun (WGS) entry which is preliminary data.</text>
</comment>
<dbReference type="SUPFAM" id="SSF103481">
    <property type="entry name" value="Multidrug resistance efflux transporter EmrE"/>
    <property type="match status" value="2"/>
</dbReference>
<accession>A0A2K4MPQ3</accession>
<feature type="transmembrane region" description="Helical" evidence="6">
    <location>
        <begin position="148"/>
        <end position="168"/>
    </location>
</feature>
<evidence type="ECO:0000256" key="3">
    <source>
        <dbReference type="ARBA" id="ARBA00022692"/>
    </source>
</evidence>
<feature type="domain" description="EamA" evidence="7">
    <location>
        <begin position="151"/>
        <end position="280"/>
    </location>
</feature>
<proteinExistence type="predicted"/>
<dbReference type="InterPro" id="IPR051258">
    <property type="entry name" value="Diverse_Substrate_Transporter"/>
</dbReference>
<evidence type="ECO:0000256" key="4">
    <source>
        <dbReference type="ARBA" id="ARBA00022989"/>
    </source>
</evidence>
<feature type="transmembrane region" description="Helical" evidence="6">
    <location>
        <begin position="210"/>
        <end position="229"/>
    </location>
</feature>
<feature type="transmembrane region" description="Helical" evidence="6">
    <location>
        <begin position="91"/>
        <end position="112"/>
    </location>
</feature>
<evidence type="ECO:0000256" key="2">
    <source>
        <dbReference type="ARBA" id="ARBA00022475"/>
    </source>
</evidence>
<keyword evidence="3 6" id="KW-0812">Transmembrane</keyword>
<comment type="subcellular location">
    <subcellularLocation>
        <location evidence="1">Cell membrane</location>
        <topology evidence="1">Multi-pass membrane protein</topology>
    </subcellularLocation>
</comment>
<dbReference type="InterPro" id="IPR000620">
    <property type="entry name" value="EamA_dom"/>
</dbReference>
<feature type="transmembrane region" description="Helical" evidence="6">
    <location>
        <begin position="241"/>
        <end position="260"/>
    </location>
</feature>
<keyword evidence="4 6" id="KW-1133">Transmembrane helix</keyword>
<feature type="domain" description="EamA" evidence="7">
    <location>
        <begin position="2"/>
        <end position="134"/>
    </location>
</feature>
<feature type="transmembrane region" description="Helical" evidence="6">
    <location>
        <begin position="65"/>
        <end position="85"/>
    </location>
</feature>
<dbReference type="EMBL" id="PPTF01000029">
    <property type="protein sequence ID" value="POA99081.1"/>
    <property type="molecule type" value="Genomic_DNA"/>
</dbReference>
<feature type="transmembrane region" description="Helical" evidence="6">
    <location>
        <begin position="34"/>
        <end position="53"/>
    </location>
</feature>
<dbReference type="Pfam" id="PF00892">
    <property type="entry name" value="EamA"/>
    <property type="match status" value="2"/>
</dbReference>
<keyword evidence="9" id="KW-1185">Reference proteome</keyword>
<sequence>MAMLFPLLAVLIWAANTVVSKAAAQVLDPAAISFYRWLLAALILTPFCLRPLWRLRHELRPWLGKFLLLSALGMVMFQCLAYYAAYSTSATNMGVITALVPLLGLVLNALAFRQPVGGQAWFGVAVSLAGVLYLLGHGNPLGLIANGINHGDALMLSGAAAYALYGILLRRWAPPFGAWFNLYLQVGMAVLLLAPLTATADSMAIPARGIGLVLFAGIGSSVLAAYLWMRGIQRLGSERTAIFMNLLPLFTALMASVMLGETIHSYHWLGGGLILLGVALGQGMLRVKPGLILSIVNK</sequence>
<feature type="transmembrane region" description="Helical" evidence="6">
    <location>
        <begin position="266"/>
        <end position="285"/>
    </location>
</feature>
<reference evidence="8 9" key="1">
    <citation type="submission" date="2018-01" db="EMBL/GenBank/DDBJ databases">
        <title>Genomic Sequence of Chromobacterium MWU13-2610 from wild cranberry bogs within the Cape Cod National Seashore.</title>
        <authorList>
            <person name="O'Hara-Hanley K."/>
            <person name="Soby S."/>
            <person name="Harrison A."/>
        </authorList>
    </citation>
    <scope>NUCLEOTIDE SEQUENCE [LARGE SCALE GENOMIC DNA]</scope>
    <source>
        <strain evidence="8 9">MWU13-2610</strain>
    </source>
</reference>
<gene>
    <name evidence="8" type="ORF">C2134_08360</name>
</gene>
<dbReference type="GO" id="GO:0005886">
    <property type="term" value="C:plasma membrane"/>
    <property type="evidence" value="ECO:0007669"/>
    <property type="project" value="UniProtKB-SubCell"/>
</dbReference>
<organism evidence="8 9">
    <name type="scientific">Chromobacterium sinusclupearum</name>
    <dbReference type="NCBI Taxonomy" id="2077146"/>
    <lineage>
        <taxon>Bacteria</taxon>
        <taxon>Pseudomonadati</taxon>
        <taxon>Pseudomonadota</taxon>
        <taxon>Betaproteobacteria</taxon>
        <taxon>Neisseriales</taxon>
        <taxon>Chromobacteriaceae</taxon>
        <taxon>Chromobacterium</taxon>
    </lineage>
</organism>
<keyword evidence="2" id="KW-1003">Cell membrane</keyword>
<keyword evidence="5 6" id="KW-0472">Membrane</keyword>
<evidence type="ECO:0000259" key="7">
    <source>
        <dbReference type="Pfam" id="PF00892"/>
    </source>
</evidence>
<dbReference type="InterPro" id="IPR037185">
    <property type="entry name" value="EmrE-like"/>
</dbReference>
<dbReference type="PANTHER" id="PTHR42920">
    <property type="entry name" value="OS03G0707200 PROTEIN-RELATED"/>
    <property type="match status" value="1"/>
</dbReference>
<evidence type="ECO:0000256" key="1">
    <source>
        <dbReference type="ARBA" id="ARBA00004651"/>
    </source>
</evidence>
<evidence type="ECO:0000313" key="8">
    <source>
        <dbReference type="EMBL" id="POA99081.1"/>
    </source>
</evidence>
<dbReference type="Proteomes" id="UP000236416">
    <property type="component" value="Unassembled WGS sequence"/>
</dbReference>
<feature type="transmembrane region" description="Helical" evidence="6">
    <location>
        <begin position="119"/>
        <end position="136"/>
    </location>
</feature>
<evidence type="ECO:0000256" key="6">
    <source>
        <dbReference type="SAM" id="Phobius"/>
    </source>
</evidence>
<dbReference type="PANTHER" id="PTHR42920:SF11">
    <property type="entry name" value="INNER MEMBRANE PROTEIN YTFF"/>
    <property type="match status" value="1"/>
</dbReference>
<evidence type="ECO:0000313" key="9">
    <source>
        <dbReference type="Proteomes" id="UP000236416"/>
    </source>
</evidence>
<protein>
    <submittedName>
        <fullName evidence="8">EamA family transporter</fullName>
    </submittedName>
</protein>
<name>A0A2K4MPQ3_9NEIS</name>
<evidence type="ECO:0000256" key="5">
    <source>
        <dbReference type="ARBA" id="ARBA00023136"/>
    </source>
</evidence>
<dbReference type="AlphaFoldDB" id="A0A2K4MPQ3"/>